<comment type="caution">
    <text evidence="2">The sequence shown here is derived from an EMBL/GenBank/DDBJ whole genome shotgun (WGS) entry which is preliminary data.</text>
</comment>
<evidence type="ECO:0000256" key="1">
    <source>
        <dbReference type="SAM" id="Phobius"/>
    </source>
</evidence>
<protein>
    <submittedName>
        <fullName evidence="2">Uncharacterized protein</fullName>
    </submittedName>
</protein>
<proteinExistence type="predicted"/>
<dbReference type="EMBL" id="PXYK01000043">
    <property type="protein sequence ID" value="PSJ51367.1"/>
    <property type="molecule type" value="Genomic_DNA"/>
</dbReference>
<gene>
    <name evidence="2" type="ORF">C7I84_27615</name>
</gene>
<sequence>MRLATIFPPTLPPAIRPRAGGACRVVNAAARIASLRSFTREPMEMDAIMIGIGIVFFALSFAYTSLCDRL</sequence>
<dbReference type="OrthoDB" id="8100881at2"/>
<accession>A0A2P7RMB5</accession>
<organism evidence="2 3">
    <name type="scientific">Kumtagia ephedrae</name>
    <dbReference type="NCBI Taxonomy" id="2116701"/>
    <lineage>
        <taxon>Bacteria</taxon>
        <taxon>Pseudomonadati</taxon>
        <taxon>Pseudomonadota</taxon>
        <taxon>Alphaproteobacteria</taxon>
        <taxon>Hyphomicrobiales</taxon>
        <taxon>Phyllobacteriaceae</taxon>
        <taxon>Kumtagia</taxon>
    </lineage>
</organism>
<dbReference type="AlphaFoldDB" id="A0A2P7RMB5"/>
<keyword evidence="1" id="KW-0472">Membrane</keyword>
<dbReference type="Proteomes" id="UP000241229">
    <property type="component" value="Unassembled WGS sequence"/>
</dbReference>
<keyword evidence="3" id="KW-1185">Reference proteome</keyword>
<reference evidence="2 3" key="1">
    <citation type="submission" date="2018-03" db="EMBL/GenBank/DDBJ databases">
        <title>The draft genome of Mesorhizobium sp. 6GN-30.</title>
        <authorList>
            <person name="Liu L."/>
            <person name="Li L."/>
            <person name="Wang T."/>
            <person name="Zhang X."/>
            <person name="Liang L."/>
        </authorList>
    </citation>
    <scope>NUCLEOTIDE SEQUENCE [LARGE SCALE GENOMIC DNA]</scope>
    <source>
        <strain evidence="2 3">6GN30</strain>
    </source>
</reference>
<keyword evidence="1" id="KW-0812">Transmembrane</keyword>
<feature type="transmembrane region" description="Helical" evidence="1">
    <location>
        <begin position="47"/>
        <end position="66"/>
    </location>
</feature>
<evidence type="ECO:0000313" key="2">
    <source>
        <dbReference type="EMBL" id="PSJ51367.1"/>
    </source>
</evidence>
<evidence type="ECO:0000313" key="3">
    <source>
        <dbReference type="Proteomes" id="UP000241229"/>
    </source>
</evidence>
<keyword evidence="1" id="KW-1133">Transmembrane helix</keyword>
<name>A0A2P7RMB5_9HYPH</name>